<evidence type="ECO:0000256" key="6">
    <source>
        <dbReference type="ARBA" id="ARBA00023273"/>
    </source>
</evidence>
<accession>A0A345HCZ4</accession>
<dbReference type="EMBL" id="CP031188">
    <property type="protein sequence ID" value="AXG74454.1"/>
    <property type="molecule type" value="Genomic_DNA"/>
</dbReference>
<feature type="domain" description="Fibronectin type-III" evidence="8">
    <location>
        <begin position="307"/>
        <end position="400"/>
    </location>
</feature>
<dbReference type="Proteomes" id="UP000253951">
    <property type="component" value="Chromosome"/>
</dbReference>
<evidence type="ECO:0000259" key="8">
    <source>
        <dbReference type="SMART" id="SM00060"/>
    </source>
</evidence>
<evidence type="ECO:0000256" key="7">
    <source>
        <dbReference type="SAM" id="SignalP"/>
    </source>
</evidence>
<dbReference type="RefSeq" id="WP_114678212.1">
    <property type="nucleotide sequence ID" value="NZ_CP031188.1"/>
</dbReference>
<comment type="subcellular location">
    <subcellularLocation>
        <location evidence="1">Cell projection</location>
        <location evidence="1">Cilium</location>
    </subcellularLocation>
    <subcellularLocation>
        <location evidence="2">Cytoplasm</location>
    </subcellularLocation>
</comment>
<feature type="domain" description="Fibronectin type-III" evidence="8">
    <location>
        <begin position="677"/>
        <end position="770"/>
    </location>
</feature>
<dbReference type="Pfam" id="PF22544">
    <property type="entry name" value="HYDIN_VesB_CFA65-like_Ig"/>
    <property type="match status" value="2"/>
</dbReference>
<keyword evidence="5" id="KW-0969">Cilium</keyword>
<reference evidence="9 10" key="1">
    <citation type="submission" date="2018-07" db="EMBL/GenBank/DDBJ databases">
        <title>Complete genome sequence of Flavobacterium arcticum type strain SM1502T.</title>
        <authorList>
            <person name="Li Y."/>
            <person name="Li D.-D."/>
        </authorList>
    </citation>
    <scope>NUCLEOTIDE SEQUENCE [LARGE SCALE GENOMIC DNA]</scope>
    <source>
        <strain evidence="9 10">SM1502</strain>
    </source>
</reference>
<keyword evidence="3" id="KW-0963">Cytoplasm</keyword>
<dbReference type="KEGG" id="fat:DVK85_09490"/>
<sequence>MFKKRFLLALALAGITGLSFGNLNSIKGLVAAETTTATIVECTGGGSESFTDMPANSSTYATQSWTGDNSVAWEATDARTDQELNGRAIALREGSLTNTSTVSGGIDTLRFNYARVFTGNSTLKVFVNGVQYGADVTVSETTSTEFKQAIEVSGDVVIEIQNSGNRTIIDDLVWDCSDAPAPTPAPELQLADACSADQACGEYTIDFGSVEVNNYKDAVFTIKNTGNQDLSVTALTMSDANFTIVSPASGDLPLTVAASDSAIVLVRFEGSTGGVKSGTLTIASNDSDEASCVINLEGIALASCVAPAIADELSTSNLTSSSIDVAISNAVADSFIAIVSDGTITGAPVDGVNYEVGDALADGVVAYIGSSASFTISDLEEDTDYTLAVYAFNSTNCIGGPLYASGAGEDEFTTETAPCIGGSESFENMPTNSSSYITRTWTGDNGVAWEATDARTDQELTDRAIALRVGSLTSTSTISGGIGTLSFDYARVFTGNSVLKVYVNDVQVGADVDVTSDVASTYSVAVDVAGDVVIEIENSGNRTIIDNLAWDCYTVPNAPELQLIDSNLANQACGFNLDFGNVEVDTDNTLTFTIQNRGLQDLIISDIVSSDASYTITSPASTSFTLSANTTQDVTINFANVTAGAYSATLTISSNDADEASCIVNLNATAQDLCVAPAVADELSTSNLTSSSIDVAISNAVADGFIAIVSDGTITGAPVDGVNYEVGDALAGGVVAYVGASASFTVSDLVEDTDYAIAIYAYNDTNCIGGPAYASGAGEDSFTTESAPCVGGSESFDNMGSSSSSYSTRTWTGDNGLVWTATDARTDQDLTGDAICVRTGSLSNVTAVPGGIGTLSFNYARVYSGNSTLQVFVNGAQVGTDITVSDTAPTLFSEAVNVSGDITIELVNSGGKRTIIDDIAWDCYAGVGARPGTAVENVIEENNFIQTTTADKEVVLYPNPNEGEFQVELTSIDAAAQVEVFDTLGKQVLSQKVVGKETINLENAGKGIYMVVITSGDNVTTKKVVIK</sequence>
<dbReference type="InterPro" id="IPR013783">
    <property type="entry name" value="Ig-like_fold"/>
</dbReference>
<keyword evidence="4 7" id="KW-0732">Signal</keyword>
<dbReference type="InterPro" id="IPR036116">
    <property type="entry name" value="FN3_sf"/>
</dbReference>
<dbReference type="InterPro" id="IPR026444">
    <property type="entry name" value="Secre_tail"/>
</dbReference>
<dbReference type="Pfam" id="PF18962">
    <property type="entry name" value="Por_Secre_tail"/>
    <property type="match status" value="1"/>
</dbReference>
<evidence type="ECO:0000313" key="9">
    <source>
        <dbReference type="EMBL" id="AXG74454.1"/>
    </source>
</evidence>
<evidence type="ECO:0000256" key="5">
    <source>
        <dbReference type="ARBA" id="ARBA00023069"/>
    </source>
</evidence>
<feature type="signal peptide" evidence="7">
    <location>
        <begin position="1"/>
        <end position="21"/>
    </location>
</feature>
<keyword evidence="10" id="KW-1185">Reference proteome</keyword>
<dbReference type="SMART" id="SM00060">
    <property type="entry name" value="FN3"/>
    <property type="match status" value="2"/>
</dbReference>
<protein>
    <submittedName>
        <fullName evidence="9">Choice-of-anchor D domain-containing protein</fullName>
    </submittedName>
</protein>
<evidence type="ECO:0000256" key="4">
    <source>
        <dbReference type="ARBA" id="ARBA00022729"/>
    </source>
</evidence>
<evidence type="ECO:0000256" key="2">
    <source>
        <dbReference type="ARBA" id="ARBA00004496"/>
    </source>
</evidence>
<dbReference type="AlphaFoldDB" id="A0A345HCZ4"/>
<dbReference type="InterPro" id="IPR003961">
    <property type="entry name" value="FN3_dom"/>
</dbReference>
<proteinExistence type="predicted"/>
<evidence type="ECO:0000256" key="1">
    <source>
        <dbReference type="ARBA" id="ARBA00004138"/>
    </source>
</evidence>
<evidence type="ECO:0000256" key="3">
    <source>
        <dbReference type="ARBA" id="ARBA00022490"/>
    </source>
</evidence>
<evidence type="ECO:0000313" key="10">
    <source>
        <dbReference type="Proteomes" id="UP000253951"/>
    </source>
</evidence>
<dbReference type="Gene3D" id="2.60.40.10">
    <property type="entry name" value="Immunoglobulins"/>
    <property type="match status" value="2"/>
</dbReference>
<dbReference type="GO" id="GO:0005737">
    <property type="term" value="C:cytoplasm"/>
    <property type="evidence" value="ECO:0007669"/>
    <property type="project" value="UniProtKB-SubCell"/>
</dbReference>
<name>A0A345HCZ4_9FLAO</name>
<dbReference type="NCBIfam" id="TIGR04183">
    <property type="entry name" value="Por_Secre_tail"/>
    <property type="match status" value="1"/>
</dbReference>
<dbReference type="InterPro" id="IPR053879">
    <property type="entry name" value="HYDIN_VesB_CFA65-like_Ig"/>
</dbReference>
<organism evidence="9 10">
    <name type="scientific">Flavobacterium arcticum</name>
    <dbReference type="NCBI Taxonomy" id="1784713"/>
    <lineage>
        <taxon>Bacteria</taxon>
        <taxon>Pseudomonadati</taxon>
        <taxon>Bacteroidota</taxon>
        <taxon>Flavobacteriia</taxon>
        <taxon>Flavobacteriales</taxon>
        <taxon>Flavobacteriaceae</taxon>
        <taxon>Flavobacterium</taxon>
    </lineage>
</organism>
<feature type="chain" id="PRO_5016881695" evidence="7">
    <location>
        <begin position="22"/>
        <end position="1027"/>
    </location>
</feature>
<dbReference type="OrthoDB" id="5485925at2"/>
<dbReference type="NCBIfam" id="NF012200">
    <property type="entry name" value="choice_anch_D"/>
    <property type="match status" value="2"/>
</dbReference>
<keyword evidence="6" id="KW-0966">Cell projection</keyword>
<dbReference type="SUPFAM" id="SSF49265">
    <property type="entry name" value="Fibronectin type III"/>
    <property type="match status" value="1"/>
</dbReference>
<gene>
    <name evidence="9" type="ORF">DVK85_09490</name>
</gene>